<feature type="region of interest" description="Disordered" evidence="4">
    <location>
        <begin position="713"/>
        <end position="832"/>
    </location>
</feature>
<feature type="region of interest" description="Disordered" evidence="4">
    <location>
        <begin position="1013"/>
        <end position="1290"/>
    </location>
</feature>
<feature type="compositionally biased region" description="Pro residues" evidence="4">
    <location>
        <begin position="809"/>
        <end position="831"/>
    </location>
</feature>
<feature type="compositionally biased region" description="Low complexity" evidence="4">
    <location>
        <begin position="280"/>
        <end position="294"/>
    </location>
</feature>
<reference evidence="5" key="1">
    <citation type="submission" date="2022-03" db="EMBL/GenBank/DDBJ databases">
        <authorList>
            <person name="Martin C."/>
        </authorList>
    </citation>
    <scope>NUCLEOTIDE SEQUENCE</scope>
</reference>
<feature type="compositionally biased region" description="Polar residues" evidence="4">
    <location>
        <begin position="1078"/>
        <end position="1089"/>
    </location>
</feature>
<sequence>MPRKSRSTDNNPYDALQSSWDTPYCRQFLQLTRHIIDIPKFSIQEFEFALKEFDDILINYIFTQLLRFLDEVKSPILLSNFDIVLGELLAKENPRNNQLHRCKFKHLRGDEKVQILRWLVDYVFDKKADELEEYFDDNFHPNDLRAINVGQDAFNNTYWYFDDLRLYKEAGSKKSGKKDFETICITLPDWQTFVKQFRKTSNVNEKLLHDYLTTELFPLVSAKLEAEFLYPETENLEISRDTILKREAVNNPEMLNDSSKIMASSDVEVSNEVKKEVKSEPNVNVKNESSSVESQDTIINGNTPKTETEEAKPEIKSEVKQESNPGDIYSAENIDSTETPNGLHPQPPLLQQPAAAQPQTSTSDSHYMQQHSQIFVYSTGLANKASESVLNGTHKSIIEYHCEQPGTKKFLQKHPLKVSQFNRPAGLPNYNMANVRGPTTNRTSQGMMGSNGNGNQSVAQWVEQQNANLQQTGMNNMTGNNMATNQGMGNVGGFDPSNPMGEQTMGQNPIGNMPSNMPPNYGGMGNMPPNSMSNIPPNSMGNMPPNSMGNMPPNMPPNSMGNVPPSTMGNMPPNTMGNMLPSTMGNMPQSSNSMGNGAPNAPPSTMGNMPPQSMGNLPPQSMGNMPPTSAPGTMPPGPNPRMPPNGADPNMAMPGRWNNDQMMSAAANLMDMQEGSGDIQTSRIPNENLTPEQLQRREESLANLRKIQQMLFPEKEGGSGPPGSMPSQNGPPGPGGMPPQGPNMMQGPGGGGGPPDGMFNMMNPQQQMMSPHGPSPNMMMGQQPMGPGGPPMSQGGPPMTQGGPSMGPGGPPMGPGGPPMGPGGPMGPGPPHNMMSPQPNMMMTPYGIDPQNMTPAQRDWMKLQQEYYTDKQRVRQQQMMQMQHMNPGGDPFCPPGGPNPMQGPPPPYFNNMGGRRASMTGTPTSPNTNGPMPSPHISSGHPSPSPGGPQFDFPGPRHPGFPSPNHPVMSPGMPGGMDPSMMGPGGMPMGPGGMPMGPGMGPGMNMGMGPGMPHQPTRGRGKNSRAKTPAIVQRAGNPEPLTPEIINNLTGPNKPPPSYAQSTKRKRENGIDEANKKLQPTPSPQQMNYMNVYEGQELTITKQMNSAFQDSPQGAPTGTTRTTSLNSPMPTSVGSPMTAPGSNKATSIKSPLPPPAPSPAQQKPAPSPSPIPTPSPAQQMPPPSPIQKPATPSTPGPQVPKSPLPVSSTTTTGTTVVTTSTITTSAPNSSVTTTTSSIGVKSPLPQQAKQPTHGTHPALSTAPGSGAPPSPGQRLSHFDPPGSKNNANKANLTSNITSASLANLAKGVEHLSNQMQQSMLQGGPFHNIQIQGQISENEQMPPNSIPPHSSIPPSGPPSVNNTYVNATMSIQQLNIQSVNNPGGMSNPAMQVQQMNNDIAGGTGPGGGMNEPLPGPATAQASQMMAGGPLPTNTSMSMSQAQMMNMGGSIPGMDTHGMQRFPSGPQSGPPQSPFGQYPNPQEGPQFNPQQQYSQFPGDPNMPGMPGSKQFPGGPHPGGPHPGGPHPAGPHPGGPHPGGPQYGPGGQPGGPTPTSQPSPFPVPATPGQRFGSPEVPPQSVTPDLMSMGPVGSPPFRGPNPGGPGGAPPGKGRSSGVHVQAKAPNTIGYMPNQGGPPMPQQVSDPVNVRPEMEMMSRYATPMKDLESKLPTKKLQYFPNANDSQNHHGEIPGMRMAQMQAMTRREMMGPGGPMPRFPGAPGPPGEMAGMMPRHPMNSMEMMQQQSMMMAGNRGPMSSMQYSGPPGPPGGPMMQGSQHIQIQGQNITMQGQGPMPPLNHPMNPSQLAQMRSMDPQMRQMGPDSQMRGGGMPGVPDPRMMNSGGPPVGGSAGSYGNDPGFNATFQQQQMYAQNTARQMGPQGMSGGGNPNYMM</sequence>
<feature type="compositionally biased region" description="Pro residues" evidence="4">
    <location>
        <begin position="1512"/>
        <end position="1536"/>
    </location>
</feature>
<feature type="compositionally biased region" description="Gly residues" evidence="4">
    <location>
        <begin position="1538"/>
        <end position="1547"/>
    </location>
</feature>
<feature type="compositionally biased region" description="Polar residues" evidence="4">
    <location>
        <begin position="603"/>
        <end position="627"/>
    </location>
</feature>
<dbReference type="OrthoDB" id="6288959at2759"/>
<evidence type="ECO:0000313" key="5">
    <source>
        <dbReference type="EMBL" id="CAH1785706.1"/>
    </source>
</evidence>
<feature type="compositionally biased region" description="Pro residues" evidence="4">
    <location>
        <begin position="1343"/>
        <end position="1356"/>
    </location>
</feature>
<feature type="compositionally biased region" description="Polar residues" evidence="4">
    <location>
        <begin position="678"/>
        <end position="693"/>
    </location>
</feature>
<protein>
    <submittedName>
        <fullName evidence="5">Uncharacterized protein</fullName>
    </submittedName>
</protein>
<comment type="subcellular location">
    <subcellularLocation>
        <location evidence="1">Nucleus</location>
    </subcellularLocation>
</comment>
<proteinExistence type="inferred from homology"/>
<accession>A0A8J1Y1W4</accession>
<feature type="compositionally biased region" description="Polar residues" evidence="4">
    <location>
        <begin position="1244"/>
        <end position="1253"/>
    </location>
</feature>
<dbReference type="Proteomes" id="UP000749559">
    <property type="component" value="Unassembled WGS sequence"/>
</dbReference>
<feature type="compositionally biased region" description="Pro residues" evidence="4">
    <location>
        <begin position="1165"/>
        <end position="1203"/>
    </location>
</feature>
<dbReference type="PANTHER" id="PTHR14296:SF3">
    <property type="entry name" value="DIKAR, ISOFORM F"/>
    <property type="match status" value="1"/>
</dbReference>
<keyword evidence="6" id="KW-1185">Reference proteome</keyword>
<feature type="compositionally biased region" description="Pro residues" evidence="4">
    <location>
        <begin position="956"/>
        <end position="965"/>
    </location>
</feature>
<dbReference type="GO" id="GO:0006355">
    <property type="term" value="P:regulation of DNA-templated transcription"/>
    <property type="evidence" value="ECO:0007669"/>
    <property type="project" value="InterPro"/>
</dbReference>
<dbReference type="GO" id="GO:0031213">
    <property type="term" value="C:RSF complex"/>
    <property type="evidence" value="ECO:0007669"/>
    <property type="project" value="InterPro"/>
</dbReference>
<keyword evidence="3" id="KW-0539">Nucleus</keyword>
<evidence type="ECO:0000256" key="4">
    <source>
        <dbReference type="SAM" id="MobiDB-lite"/>
    </source>
</evidence>
<evidence type="ECO:0000256" key="2">
    <source>
        <dbReference type="ARBA" id="ARBA00009200"/>
    </source>
</evidence>
<feature type="compositionally biased region" description="Polar residues" evidence="4">
    <location>
        <begin position="1098"/>
        <end position="1145"/>
    </location>
</feature>
<feature type="compositionally biased region" description="Low complexity" evidence="4">
    <location>
        <begin position="1204"/>
        <end position="1237"/>
    </location>
</feature>
<feature type="compositionally biased region" description="Low complexity" evidence="4">
    <location>
        <begin position="919"/>
        <end position="942"/>
    </location>
</feature>
<feature type="compositionally biased region" description="Low complexity" evidence="4">
    <location>
        <begin position="1431"/>
        <end position="1447"/>
    </location>
</feature>
<feature type="compositionally biased region" description="Polar residues" evidence="4">
    <location>
        <begin position="1477"/>
        <end position="1493"/>
    </location>
</feature>
<evidence type="ECO:0000313" key="6">
    <source>
        <dbReference type="Proteomes" id="UP000749559"/>
    </source>
</evidence>
<feature type="region of interest" description="Disordered" evidence="4">
    <location>
        <begin position="896"/>
        <end position="988"/>
    </location>
</feature>
<feature type="region of interest" description="Disordered" evidence="4">
    <location>
        <begin position="584"/>
        <end position="639"/>
    </location>
</feature>
<feature type="compositionally biased region" description="Pro residues" evidence="4">
    <location>
        <begin position="1589"/>
        <end position="1599"/>
    </location>
</feature>
<dbReference type="PANTHER" id="PTHR14296">
    <property type="entry name" value="REMODELING AND SPACING FACTOR 1"/>
    <property type="match status" value="1"/>
</dbReference>
<feature type="region of interest" description="Disordered" evidence="4">
    <location>
        <begin position="1337"/>
        <end position="1362"/>
    </location>
</feature>
<feature type="compositionally biased region" description="Pro residues" evidence="4">
    <location>
        <begin position="729"/>
        <end position="741"/>
    </location>
</feature>
<comment type="similarity">
    <text evidence="2">Belongs to the BCL9 family.</text>
</comment>
<feature type="compositionally biased region" description="Pro residues" evidence="4">
    <location>
        <begin position="1548"/>
        <end position="1562"/>
    </location>
</feature>
<feature type="compositionally biased region" description="Low complexity" evidence="4">
    <location>
        <begin position="756"/>
        <end position="803"/>
    </location>
</feature>
<evidence type="ECO:0000256" key="3">
    <source>
        <dbReference type="ARBA" id="ARBA00023242"/>
    </source>
</evidence>
<name>A0A8J1Y1W4_OWEFU</name>
<evidence type="ECO:0000256" key="1">
    <source>
        <dbReference type="ARBA" id="ARBA00004123"/>
    </source>
</evidence>
<feature type="compositionally biased region" description="Polar residues" evidence="4">
    <location>
        <begin position="584"/>
        <end position="595"/>
    </location>
</feature>
<feature type="region of interest" description="Disordered" evidence="4">
    <location>
        <begin position="1395"/>
        <end position="1615"/>
    </location>
</feature>
<feature type="compositionally biased region" description="Low complexity" evidence="4">
    <location>
        <begin position="969"/>
        <end position="982"/>
    </location>
</feature>
<feature type="region of interest" description="Disordered" evidence="4">
    <location>
        <begin position="273"/>
        <end position="368"/>
    </location>
</feature>
<feature type="region of interest" description="Disordered" evidence="4">
    <location>
        <begin position="676"/>
        <end position="696"/>
    </location>
</feature>
<gene>
    <name evidence="5" type="ORF">OFUS_LOCUS11724</name>
</gene>
<dbReference type="InterPro" id="IPR024670">
    <property type="entry name" value="BCL9_beta-catenin-bd_dom"/>
</dbReference>
<feature type="compositionally biased region" description="Basic and acidic residues" evidence="4">
    <location>
        <begin position="306"/>
        <end position="321"/>
    </location>
</feature>
<dbReference type="Pfam" id="PF11502">
    <property type="entry name" value="BCL9"/>
    <property type="match status" value="1"/>
</dbReference>
<dbReference type="EMBL" id="CAIIXF020000006">
    <property type="protein sequence ID" value="CAH1785706.1"/>
    <property type="molecule type" value="Genomic_DNA"/>
</dbReference>
<comment type="caution">
    <text evidence="5">The sequence shown here is derived from an EMBL/GenBank/DDBJ whole genome shotgun (WGS) entry which is preliminary data.</text>
</comment>
<organism evidence="5 6">
    <name type="scientific">Owenia fusiformis</name>
    <name type="common">Polychaete worm</name>
    <dbReference type="NCBI Taxonomy" id="6347"/>
    <lineage>
        <taxon>Eukaryota</taxon>
        <taxon>Metazoa</taxon>
        <taxon>Spiralia</taxon>
        <taxon>Lophotrochozoa</taxon>
        <taxon>Annelida</taxon>
        <taxon>Polychaeta</taxon>
        <taxon>Sedentaria</taxon>
        <taxon>Canalipalpata</taxon>
        <taxon>Sabellida</taxon>
        <taxon>Oweniida</taxon>
        <taxon>Oweniidae</taxon>
        <taxon>Owenia</taxon>
    </lineage>
</organism>
<dbReference type="InterPro" id="IPR028938">
    <property type="entry name" value="Rsf1-like"/>
</dbReference>
<feature type="compositionally biased region" description="Pro residues" evidence="4">
    <location>
        <begin position="896"/>
        <end position="908"/>
    </location>
</feature>